<feature type="transmembrane region" description="Helical" evidence="2">
    <location>
        <begin position="6"/>
        <end position="28"/>
    </location>
</feature>
<dbReference type="Proteomes" id="UP000823775">
    <property type="component" value="Unassembled WGS sequence"/>
</dbReference>
<evidence type="ECO:0000256" key="2">
    <source>
        <dbReference type="SAM" id="Phobius"/>
    </source>
</evidence>
<keyword evidence="4" id="KW-1185">Reference proteome</keyword>
<accession>A0ABS8TJY4</accession>
<evidence type="ECO:0000313" key="3">
    <source>
        <dbReference type="EMBL" id="MCD7471845.1"/>
    </source>
</evidence>
<comment type="caution">
    <text evidence="3">The sequence shown here is derived from an EMBL/GenBank/DDBJ whole genome shotgun (WGS) entry which is preliminary data.</text>
</comment>
<keyword evidence="2" id="KW-0472">Membrane</keyword>
<feature type="region of interest" description="Disordered" evidence="1">
    <location>
        <begin position="39"/>
        <end position="67"/>
    </location>
</feature>
<feature type="compositionally biased region" description="Polar residues" evidence="1">
    <location>
        <begin position="54"/>
        <end position="67"/>
    </location>
</feature>
<gene>
    <name evidence="3" type="ORF">HAX54_012583</name>
</gene>
<reference evidence="3 4" key="1">
    <citation type="journal article" date="2021" name="BMC Genomics">
        <title>Datura genome reveals duplications of psychoactive alkaloid biosynthetic genes and high mutation rate following tissue culture.</title>
        <authorList>
            <person name="Rajewski A."/>
            <person name="Carter-House D."/>
            <person name="Stajich J."/>
            <person name="Litt A."/>
        </authorList>
    </citation>
    <scope>NUCLEOTIDE SEQUENCE [LARGE SCALE GENOMIC DNA]</scope>
    <source>
        <strain evidence="3">AR-01</strain>
    </source>
</reference>
<sequence>GVWAKFGLALWSFLVHLGFVQLILKLVYGLRSCSNTLVTAGSRTPPRHHSSSSIATIDNMRTSGTVQ</sequence>
<name>A0ABS8TJY4_DATST</name>
<keyword evidence="2" id="KW-1133">Transmembrane helix</keyword>
<feature type="non-terminal residue" evidence="3">
    <location>
        <position position="1"/>
    </location>
</feature>
<organism evidence="3 4">
    <name type="scientific">Datura stramonium</name>
    <name type="common">Jimsonweed</name>
    <name type="synonym">Common thornapple</name>
    <dbReference type="NCBI Taxonomy" id="4076"/>
    <lineage>
        <taxon>Eukaryota</taxon>
        <taxon>Viridiplantae</taxon>
        <taxon>Streptophyta</taxon>
        <taxon>Embryophyta</taxon>
        <taxon>Tracheophyta</taxon>
        <taxon>Spermatophyta</taxon>
        <taxon>Magnoliopsida</taxon>
        <taxon>eudicotyledons</taxon>
        <taxon>Gunneridae</taxon>
        <taxon>Pentapetalae</taxon>
        <taxon>asterids</taxon>
        <taxon>lamiids</taxon>
        <taxon>Solanales</taxon>
        <taxon>Solanaceae</taxon>
        <taxon>Solanoideae</taxon>
        <taxon>Datureae</taxon>
        <taxon>Datura</taxon>
    </lineage>
</organism>
<feature type="non-terminal residue" evidence="3">
    <location>
        <position position="67"/>
    </location>
</feature>
<dbReference type="EMBL" id="JACEIK010001737">
    <property type="protein sequence ID" value="MCD7471845.1"/>
    <property type="molecule type" value="Genomic_DNA"/>
</dbReference>
<evidence type="ECO:0000256" key="1">
    <source>
        <dbReference type="SAM" id="MobiDB-lite"/>
    </source>
</evidence>
<keyword evidence="2" id="KW-0812">Transmembrane</keyword>
<proteinExistence type="predicted"/>
<evidence type="ECO:0000313" key="4">
    <source>
        <dbReference type="Proteomes" id="UP000823775"/>
    </source>
</evidence>
<protein>
    <submittedName>
        <fullName evidence="3">Uncharacterized protein</fullName>
    </submittedName>
</protein>